<feature type="transmembrane region" description="Helical" evidence="2">
    <location>
        <begin position="20"/>
        <end position="42"/>
    </location>
</feature>
<keyword evidence="2" id="KW-0472">Membrane</keyword>
<proteinExistence type="predicted"/>
<reference evidence="3 4" key="1">
    <citation type="submission" date="2018-07" db="EMBL/GenBank/DDBJ databases">
        <title>Genomic Encyclopedia of Type Strains, Phase III (KMG-III): the genomes of soil and plant-associated and newly described type strains.</title>
        <authorList>
            <person name="Whitman W."/>
        </authorList>
    </citation>
    <scope>NUCLEOTIDE SEQUENCE [LARGE SCALE GENOMIC DNA]</scope>
    <source>
        <strain evidence="3 4">CECT 7287</strain>
    </source>
</reference>
<evidence type="ECO:0000313" key="4">
    <source>
        <dbReference type="Proteomes" id="UP000256977"/>
    </source>
</evidence>
<keyword evidence="2" id="KW-1133">Transmembrane helix</keyword>
<feature type="transmembrane region" description="Helical" evidence="2">
    <location>
        <begin position="378"/>
        <end position="397"/>
    </location>
</feature>
<dbReference type="Pfam" id="PF07690">
    <property type="entry name" value="MFS_1"/>
    <property type="match status" value="1"/>
</dbReference>
<accession>A0A3D9I641</accession>
<dbReference type="InterPro" id="IPR011701">
    <property type="entry name" value="MFS"/>
</dbReference>
<feature type="transmembrane region" description="Helical" evidence="2">
    <location>
        <begin position="353"/>
        <end position="372"/>
    </location>
</feature>
<feature type="transmembrane region" description="Helical" evidence="2">
    <location>
        <begin position="80"/>
        <end position="99"/>
    </location>
</feature>
<dbReference type="SUPFAM" id="SSF103473">
    <property type="entry name" value="MFS general substrate transporter"/>
    <property type="match status" value="1"/>
</dbReference>
<dbReference type="GO" id="GO:0005886">
    <property type="term" value="C:plasma membrane"/>
    <property type="evidence" value="ECO:0007669"/>
    <property type="project" value="UniProtKB-SubCell"/>
</dbReference>
<keyword evidence="2" id="KW-0812">Transmembrane</keyword>
<dbReference type="EMBL" id="QRDZ01000038">
    <property type="protein sequence ID" value="RED56646.1"/>
    <property type="molecule type" value="Genomic_DNA"/>
</dbReference>
<keyword evidence="4" id="KW-1185">Reference proteome</keyword>
<dbReference type="PANTHER" id="PTHR23526:SF2">
    <property type="entry name" value="MAJOR FACILITATOR SUPERFAMILY (MFS) PROFILE DOMAIN-CONTAINING PROTEIN"/>
    <property type="match status" value="1"/>
</dbReference>
<evidence type="ECO:0000256" key="1">
    <source>
        <dbReference type="ARBA" id="ARBA00004651"/>
    </source>
</evidence>
<feature type="transmembrane region" description="Helical" evidence="2">
    <location>
        <begin position="105"/>
        <end position="129"/>
    </location>
</feature>
<feature type="transmembrane region" description="Helical" evidence="2">
    <location>
        <begin position="257"/>
        <end position="276"/>
    </location>
</feature>
<dbReference type="InterPro" id="IPR036259">
    <property type="entry name" value="MFS_trans_sf"/>
</dbReference>
<feature type="transmembrane region" description="Helical" evidence="2">
    <location>
        <begin position="141"/>
        <end position="160"/>
    </location>
</feature>
<dbReference type="RefSeq" id="WP_116064825.1">
    <property type="nucleotide sequence ID" value="NZ_QRDZ01000038.1"/>
</dbReference>
<comment type="subcellular location">
    <subcellularLocation>
        <location evidence="1">Cell membrane</location>
        <topology evidence="1">Multi-pass membrane protein</topology>
    </subcellularLocation>
</comment>
<feature type="transmembrane region" description="Helical" evidence="2">
    <location>
        <begin position="222"/>
        <end position="245"/>
    </location>
</feature>
<name>A0A3D9I641_9BACL</name>
<evidence type="ECO:0000256" key="2">
    <source>
        <dbReference type="SAM" id="Phobius"/>
    </source>
</evidence>
<dbReference type="OrthoDB" id="2086294at2"/>
<dbReference type="Proteomes" id="UP000256977">
    <property type="component" value="Unassembled WGS sequence"/>
</dbReference>
<feature type="transmembrane region" description="Helical" evidence="2">
    <location>
        <begin position="309"/>
        <end position="333"/>
    </location>
</feature>
<dbReference type="InterPro" id="IPR052528">
    <property type="entry name" value="Sugar_transport-like"/>
</dbReference>
<dbReference type="AlphaFoldDB" id="A0A3D9I641"/>
<feature type="transmembrane region" description="Helical" evidence="2">
    <location>
        <begin position="48"/>
        <end position="68"/>
    </location>
</feature>
<dbReference type="GO" id="GO:0022857">
    <property type="term" value="F:transmembrane transporter activity"/>
    <property type="evidence" value="ECO:0007669"/>
    <property type="project" value="InterPro"/>
</dbReference>
<evidence type="ECO:0000313" key="3">
    <source>
        <dbReference type="EMBL" id="RED56646.1"/>
    </source>
</evidence>
<protein>
    <submittedName>
        <fullName evidence="3">YQGE family putative transporter</fullName>
    </submittedName>
</protein>
<feature type="transmembrane region" description="Helical" evidence="2">
    <location>
        <begin position="172"/>
        <end position="194"/>
    </location>
</feature>
<feature type="transmembrane region" description="Helical" evidence="2">
    <location>
        <begin position="283"/>
        <end position="303"/>
    </location>
</feature>
<organism evidence="3 4">
    <name type="scientific">Cohnella phaseoli</name>
    <dbReference type="NCBI Taxonomy" id="456490"/>
    <lineage>
        <taxon>Bacteria</taxon>
        <taxon>Bacillati</taxon>
        <taxon>Bacillota</taxon>
        <taxon>Bacilli</taxon>
        <taxon>Bacillales</taxon>
        <taxon>Paenibacillaceae</taxon>
        <taxon>Cohnella</taxon>
    </lineage>
</organism>
<comment type="caution">
    <text evidence="3">The sequence shown here is derived from an EMBL/GenBank/DDBJ whole genome shotgun (WGS) entry which is preliminary data.</text>
</comment>
<dbReference type="PANTHER" id="PTHR23526">
    <property type="entry name" value="INTEGRAL MEMBRANE TRANSPORT PROTEIN-RELATED"/>
    <property type="match status" value="1"/>
</dbReference>
<gene>
    <name evidence="3" type="ORF">DFP98_13811</name>
</gene>
<sequence length="411" mass="45292">MHTRRQRRDGKLDDQTLLLLAVNGLFVMATALSGTYFGIYIWKASNDYFKLGWFTLITHLCMGLTFWIAGNAAKEGNKMILLRLGIAISAGFYALVLLLKGSAMHYIWLLGIVQGAATGLFWLAYNVVYFEATEPDNRDKFNGWAGTIASLIGIVVPWSSGWLISRLGGEGGYRAIFIASAGVFLAAIATSFFIRNRKTSGNYHWQWPYHLLKQRDSSWPKVMGALAAQGVRESVFGVLIGVLIYVQTGSEMKLGNYMLLTSAVGFASFLCVGKWLKPKWRYGGMLAGAVALIAVILPMFAGFSYTTLLAFGLGASLFFPLYILPMTTVVFDLIGKDEESAEKRVEYVVARELALNVGRIVGMAVFMGVIYVSQTPPAMMWLLLAIGSSPLLSWLFMRKALLAGEKRKGLT</sequence>
<dbReference type="Gene3D" id="1.20.1250.20">
    <property type="entry name" value="MFS general substrate transporter like domains"/>
    <property type="match status" value="1"/>
</dbReference>